<evidence type="ECO:0000256" key="6">
    <source>
        <dbReference type="ARBA" id="ARBA00022561"/>
    </source>
</evidence>
<dbReference type="InterPro" id="IPR037002">
    <property type="entry name" value="Microviridae_protein_F_sf"/>
</dbReference>
<keyword evidence="6" id="KW-0167">Capsid protein</keyword>
<dbReference type="GO" id="GO:0046718">
    <property type="term" value="P:symbiont entry into host cell"/>
    <property type="evidence" value="ECO:0007669"/>
    <property type="project" value="UniProtKB-KW"/>
</dbReference>
<proteinExistence type="inferred from homology"/>
<comment type="function">
    <text evidence="13">Assembles to form an icosahedral capsid with a T=1 symmetry, about 30 nm in diameter, and consisting of 60 capsid proteins F. Upon virus binding to host cell, one of the spikes dissociates from the capsid and the virus interacts with LPS through the exposed EF loops on the F proteins. After the genome had been ejected, the channel formed by the F proteins at the unique fivefold axis remains open.</text>
</comment>
<evidence type="ECO:0000256" key="5">
    <source>
        <dbReference type="ARBA" id="ARBA00022431"/>
    </source>
</evidence>
<organism evidence="14 16">
    <name type="scientific">Enterobacteria phage ID11</name>
    <dbReference type="NCBI Taxonomy" id="310953"/>
    <lineage>
        <taxon>Viruses</taxon>
        <taxon>Monodnaviria</taxon>
        <taxon>Sangervirae</taxon>
        <taxon>Phixviricota</taxon>
        <taxon>Malgrandaviricetes</taxon>
        <taxon>Petitvirales</taxon>
        <taxon>Microviridae</taxon>
        <taxon>Bullavirinae</taxon>
        <taxon>Gequatrovirus</taxon>
        <taxon>Gequatrovirus G4</taxon>
    </lineage>
</organism>
<keyword evidence="9" id="KW-1171">Viral genome ejection through host cell envelope</keyword>
<dbReference type="Gene3D" id="2.60.169.10">
    <property type="entry name" value="Microviridae F protein"/>
    <property type="match status" value="1"/>
</dbReference>
<evidence type="ECO:0000256" key="13">
    <source>
        <dbReference type="ARBA" id="ARBA00045852"/>
    </source>
</evidence>
<keyword evidence="7" id="KW-1162">Viral penetration into host cytoplasm</keyword>
<accession>A0A1B1IYF5</accession>
<comment type="similarity">
    <text evidence="2">Belongs to the microviridae F protein family.</text>
</comment>
<evidence type="ECO:0000256" key="11">
    <source>
        <dbReference type="ARBA" id="ARBA00032967"/>
    </source>
</evidence>
<evidence type="ECO:0000256" key="9">
    <source>
        <dbReference type="ARBA" id="ARBA00023009"/>
    </source>
</evidence>
<evidence type="ECO:0000256" key="4">
    <source>
        <dbReference type="ARBA" id="ARBA00014461"/>
    </source>
</evidence>
<dbReference type="SUPFAM" id="SSF88645">
    <property type="entry name" value="ssDNA viruses"/>
    <property type="match status" value="1"/>
</dbReference>
<keyword evidence="8" id="KW-0946">Virion</keyword>
<dbReference type="InterPro" id="IPR016184">
    <property type="entry name" value="Capsid/spike_ssDNA_virus"/>
</dbReference>
<comment type="subcellular location">
    <subcellularLocation>
        <location evidence="1">Virion</location>
    </subcellularLocation>
</comment>
<dbReference type="EMBL" id="KX266414">
    <property type="protein sequence ID" value="ANS07586.1"/>
    <property type="molecule type" value="Genomic_DNA"/>
</dbReference>
<name>A0A1B1IYF5_9VIRU</name>
<reference evidence="15 16" key="1">
    <citation type="journal article" date="2016" name="PeerJ">
        <title>Love the one you're with: replicate viral adaptations converge on the same phenotypic change.</title>
        <authorList>
            <person name="Miller C.R."/>
            <person name="Nagel A."/>
            <person name="Scott L."/>
            <person name="Settles M."/>
            <person name="Joyce P."/>
            <person name="Wichman H.A."/>
        </authorList>
    </citation>
    <scope>NUCLEOTIDE SEQUENCE [LARGE SCALE GENOMIC DNA]</scope>
</reference>
<dbReference type="EMBL" id="KX266302">
    <property type="protein sequence ID" value="ANS06354.1"/>
    <property type="molecule type" value="Genomic_DNA"/>
</dbReference>
<keyword evidence="5" id="KW-1140">T=1 icosahedral capsid protein</keyword>
<evidence type="ECO:0000256" key="3">
    <source>
        <dbReference type="ARBA" id="ARBA00011673"/>
    </source>
</evidence>
<dbReference type="GO" id="GO:0005198">
    <property type="term" value="F:structural molecule activity"/>
    <property type="evidence" value="ECO:0007669"/>
    <property type="project" value="InterPro"/>
</dbReference>
<dbReference type="Proteomes" id="UP000220446">
    <property type="component" value="Segment"/>
</dbReference>
<evidence type="ECO:0000256" key="7">
    <source>
        <dbReference type="ARBA" id="ARBA00022595"/>
    </source>
</evidence>
<evidence type="ECO:0000313" key="16">
    <source>
        <dbReference type="Proteomes" id="UP000220796"/>
    </source>
</evidence>
<evidence type="ECO:0000313" key="14">
    <source>
        <dbReference type="EMBL" id="ANS06354.1"/>
    </source>
</evidence>
<comment type="subunit">
    <text evidence="3">Pentamerizes and interacts with H protein, G and B pentamers to form 12S pre-assembly complex. By binding with protein D, induces joining of twelve 12S complex to form the procapsid. The procapsid has an external scaffold made of 240 copies of protein D, 60 copies of the internally located B protein, and contains 60 copies of each of the viral structural proteins F and G. Upon genome packaging, interacts with protein J. The mature virion is composed of 60 copies each of the F, G, and J proteins, and 12 copies of the H protein.</text>
</comment>
<evidence type="ECO:0000256" key="1">
    <source>
        <dbReference type="ARBA" id="ARBA00004328"/>
    </source>
</evidence>
<evidence type="ECO:0000313" key="15">
    <source>
        <dbReference type="Proteomes" id="UP000220446"/>
    </source>
</evidence>
<dbReference type="GO" id="GO:0039615">
    <property type="term" value="C:T=1 icosahedral viral capsid"/>
    <property type="evidence" value="ECO:0007669"/>
    <property type="project" value="UniProtKB-KW"/>
</dbReference>
<evidence type="ECO:0000256" key="8">
    <source>
        <dbReference type="ARBA" id="ARBA00022844"/>
    </source>
</evidence>
<dbReference type="Pfam" id="PF02305">
    <property type="entry name" value="Phage_F"/>
    <property type="match status" value="1"/>
</dbReference>
<evidence type="ECO:0000256" key="2">
    <source>
        <dbReference type="ARBA" id="ARBA00009963"/>
    </source>
</evidence>
<dbReference type="Proteomes" id="UP000220796">
    <property type="component" value="Segment"/>
</dbReference>
<dbReference type="InterPro" id="IPR003514">
    <property type="entry name" value="Microviridae_protein_F"/>
</dbReference>
<keyword evidence="10" id="KW-1160">Virus entry into host cell</keyword>
<sequence>MSNVQTSADRVPHGLSHLVFEAGKIGRLKTISWTPVVAGDSFECDMVGAIRLSPLRRGLAVDSRVDVFSFYIPHRHIYGQQWIDFMKDGINAAPLPPVTCSSGWDAAAYLGTIPSSNLKVPKFLHQGYLNIYNNYFKPPWSDDLTYANPSNMPSEDYKWGVRVANLKSIWTAPLPPDTRTSENMTTGTSTIDIMGLQAAYAKLHTEQERDYFMTRYRDIMKEFGGHTSYDGDNRPLLLMRSEFWASGYDVDGTDQSSLGQFSGRVQQTFNHKVPRFYVPEHGVIMTLAVTRFPPTHEMEMHYLVGKENLTYTDIACDPALMANLPPREVSLKEFFHSSPDSAKFKIAEGQWYRTQSDRVAFPYNALDGFPFYSALPSTKLKDRVLVNTDNYDEIFQSMQLAHWNMQTKFNINVYRHMPTTRDSIMTS</sequence>
<evidence type="ECO:0000256" key="10">
    <source>
        <dbReference type="ARBA" id="ARBA00023296"/>
    </source>
</evidence>
<evidence type="ECO:0000256" key="12">
    <source>
        <dbReference type="ARBA" id="ARBA00033466"/>
    </source>
</evidence>
<protein>
    <recommendedName>
        <fullName evidence="4">Capsid protein F</fullName>
    </recommendedName>
    <alternativeName>
        <fullName evidence="12">F protein</fullName>
    </alternativeName>
    <alternativeName>
        <fullName evidence="11">GPF</fullName>
    </alternativeName>
</protein>